<comment type="caution">
    <text evidence="7">The sequence shown here is derived from an EMBL/GenBank/DDBJ whole genome shotgun (WGS) entry which is preliminary data.</text>
</comment>
<keyword evidence="8" id="KW-1185">Reference proteome</keyword>
<gene>
    <name evidence="7" type="ORF">GCM10017643_39460</name>
</gene>
<evidence type="ECO:0000256" key="4">
    <source>
        <dbReference type="ARBA" id="ARBA00022741"/>
    </source>
</evidence>
<dbReference type="Pfam" id="PF00005">
    <property type="entry name" value="ABC_tran"/>
    <property type="match status" value="2"/>
</dbReference>
<evidence type="ECO:0000256" key="1">
    <source>
        <dbReference type="ARBA" id="ARBA00004417"/>
    </source>
</evidence>
<dbReference type="GO" id="GO:0005886">
    <property type="term" value="C:plasma membrane"/>
    <property type="evidence" value="ECO:0007669"/>
    <property type="project" value="UniProtKB-SubCell"/>
</dbReference>
<dbReference type="InterPro" id="IPR003439">
    <property type="entry name" value="ABC_transporter-like_ATP-bd"/>
</dbReference>
<dbReference type="SUPFAM" id="SSF52540">
    <property type="entry name" value="P-loop containing nucleoside triphosphate hydrolases"/>
    <property type="match status" value="2"/>
</dbReference>
<dbReference type="GO" id="GO:0055085">
    <property type="term" value="P:transmembrane transport"/>
    <property type="evidence" value="ECO:0007669"/>
    <property type="project" value="UniProtKB-ARBA"/>
</dbReference>
<keyword evidence="5 7" id="KW-0067">ATP-binding</keyword>
<dbReference type="Pfam" id="PF08352">
    <property type="entry name" value="oligo_HPY"/>
    <property type="match status" value="2"/>
</dbReference>
<comment type="subcellular location">
    <subcellularLocation>
        <location evidence="1">Cell inner membrane</location>
        <topology evidence="1">Peripheral membrane protein</topology>
    </subcellularLocation>
</comment>
<feature type="domain" description="ABC transporter" evidence="6">
    <location>
        <begin position="288"/>
        <end position="527"/>
    </location>
</feature>
<reference evidence="7" key="1">
    <citation type="journal article" date="2014" name="Int. J. Syst. Evol. Microbiol.">
        <title>Complete genome sequence of Corynebacterium casei LMG S-19264T (=DSM 44701T), isolated from a smear-ripened cheese.</title>
        <authorList>
            <consortium name="US DOE Joint Genome Institute (JGI-PGF)"/>
            <person name="Walter F."/>
            <person name="Albersmeier A."/>
            <person name="Kalinowski J."/>
            <person name="Ruckert C."/>
        </authorList>
    </citation>
    <scope>NUCLEOTIDE SEQUENCE</scope>
    <source>
        <strain evidence="7">VKM B-2484</strain>
    </source>
</reference>
<dbReference type="InterPro" id="IPR013563">
    <property type="entry name" value="Oligopep_ABC_C"/>
</dbReference>
<dbReference type="GO" id="GO:0016887">
    <property type="term" value="F:ATP hydrolysis activity"/>
    <property type="evidence" value="ECO:0007669"/>
    <property type="project" value="InterPro"/>
</dbReference>
<dbReference type="InterPro" id="IPR050319">
    <property type="entry name" value="ABC_transp_ATP-bind"/>
</dbReference>
<dbReference type="PROSITE" id="PS00211">
    <property type="entry name" value="ABC_TRANSPORTER_1"/>
    <property type="match status" value="2"/>
</dbReference>
<dbReference type="GO" id="GO:0005524">
    <property type="term" value="F:ATP binding"/>
    <property type="evidence" value="ECO:0007669"/>
    <property type="project" value="UniProtKB-KW"/>
</dbReference>
<evidence type="ECO:0000313" key="7">
    <source>
        <dbReference type="EMBL" id="GLK73828.1"/>
    </source>
</evidence>
<dbReference type="Proteomes" id="UP001143370">
    <property type="component" value="Unassembled WGS sequence"/>
</dbReference>
<dbReference type="PANTHER" id="PTHR43776:SF7">
    <property type="entry name" value="D,D-DIPEPTIDE TRANSPORT ATP-BINDING PROTEIN DDPF-RELATED"/>
    <property type="match status" value="1"/>
</dbReference>
<evidence type="ECO:0000256" key="2">
    <source>
        <dbReference type="ARBA" id="ARBA00005417"/>
    </source>
</evidence>
<protein>
    <submittedName>
        <fullName evidence="7">ABC transporter ATP-binding protein</fullName>
    </submittedName>
</protein>
<name>A0A9W6N145_9HYPH</name>
<accession>A0A9W6N145</accession>
<dbReference type="AlphaFoldDB" id="A0A9W6N145"/>
<proteinExistence type="inferred from homology"/>
<dbReference type="GO" id="GO:0015833">
    <property type="term" value="P:peptide transport"/>
    <property type="evidence" value="ECO:0007669"/>
    <property type="project" value="InterPro"/>
</dbReference>
<keyword evidence="4" id="KW-0547">Nucleotide-binding</keyword>
<dbReference type="InterPro" id="IPR027417">
    <property type="entry name" value="P-loop_NTPase"/>
</dbReference>
<dbReference type="FunFam" id="3.40.50.300:FF:000016">
    <property type="entry name" value="Oligopeptide ABC transporter ATP-binding component"/>
    <property type="match status" value="2"/>
</dbReference>
<evidence type="ECO:0000259" key="6">
    <source>
        <dbReference type="PROSITE" id="PS50893"/>
    </source>
</evidence>
<dbReference type="SMART" id="SM00382">
    <property type="entry name" value="AAA"/>
    <property type="match status" value="2"/>
</dbReference>
<reference evidence="7" key="2">
    <citation type="submission" date="2023-01" db="EMBL/GenBank/DDBJ databases">
        <authorList>
            <person name="Sun Q."/>
            <person name="Evtushenko L."/>
        </authorList>
    </citation>
    <scope>NUCLEOTIDE SEQUENCE</scope>
    <source>
        <strain evidence="7">VKM B-2484</strain>
    </source>
</reference>
<dbReference type="InterPro" id="IPR003593">
    <property type="entry name" value="AAA+_ATPase"/>
</dbReference>
<sequence length="540" mass="59035">MKDEPLLSVRDLSVAFAQGGRSTLAVDRVSFDVHRGETVALVGESGSGKSVTALSILKLLQYPAASHPSGEVLFKGADLLAMDERNIRRVRGNDITMVFQEPMSSLNPLHTVEQQIAEILFLHRGMRGPAARARVIELLTEVGIPEPETRLGSYPHQLSGGQRQRVMIAMALANEPQLLIADEPTTALDVTVQAQILALLKDLQRRLGMAMLFITHDLGIVRRIADRVCVMNRGKIVEERPVAELFANPRHDYTQALIAAQPRGNPASPHPEAPVVLAASGLKVWFPIKAGVMRRTVGHIKAVDGISVEIRRGETLGVVGESGSGKTTLGLALLRLISSEGPIVFMGDPIDTLGFRQMRSRRRAMQVVFQDPFGSLSPRMSVADIIGEGLRVHQPKLTAEERETRVVAALTDVGLDPEARHRYPHEFSGGQRQRVAIARAIVLEPSFIVLDEPTSALDMIVQAQIVDLLRDLQQKRGLTYLFISHDLRVVAALASRVMVMKGGVLMEEGPATELFARPKTDYTRALFAAAFDMETAVDAS</sequence>
<dbReference type="InterPro" id="IPR017871">
    <property type="entry name" value="ABC_transporter-like_CS"/>
</dbReference>
<evidence type="ECO:0000313" key="8">
    <source>
        <dbReference type="Proteomes" id="UP001143370"/>
    </source>
</evidence>
<feature type="domain" description="ABC transporter" evidence="6">
    <location>
        <begin position="9"/>
        <end position="258"/>
    </location>
</feature>
<dbReference type="NCBIfam" id="NF008453">
    <property type="entry name" value="PRK11308.1"/>
    <property type="match status" value="2"/>
</dbReference>
<dbReference type="PANTHER" id="PTHR43776">
    <property type="entry name" value="TRANSPORT ATP-BINDING PROTEIN"/>
    <property type="match status" value="1"/>
</dbReference>
<dbReference type="CDD" id="cd03257">
    <property type="entry name" value="ABC_NikE_OppD_transporters"/>
    <property type="match status" value="2"/>
</dbReference>
<evidence type="ECO:0000256" key="5">
    <source>
        <dbReference type="ARBA" id="ARBA00022840"/>
    </source>
</evidence>
<dbReference type="NCBIfam" id="NF007739">
    <property type="entry name" value="PRK10419.1"/>
    <property type="match status" value="2"/>
</dbReference>
<comment type="similarity">
    <text evidence="2">Belongs to the ABC transporter superfamily.</text>
</comment>
<dbReference type="EMBL" id="BSFJ01000035">
    <property type="protein sequence ID" value="GLK73828.1"/>
    <property type="molecule type" value="Genomic_DNA"/>
</dbReference>
<keyword evidence="3" id="KW-0813">Transport</keyword>
<dbReference type="Gene3D" id="3.40.50.300">
    <property type="entry name" value="P-loop containing nucleotide triphosphate hydrolases"/>
    <property type="match status" value="2"/>
</dbReference>
<dbReference type="PROSITE" id="PS50893">
    <property type="entry name" value="ABC_TRANSPORTER_2"/>
    <property type="match status" value="2"/>
</dbReference>
<evidence type="ECO:0000256" key="3">
    <source>
        <dbReference type="ARBA" id="ARBA00022448"/>
    </source>
</evidence>
<organism evidence="7 8">
    <name type="scientific">Ancylobacter dichloromethanicus</name>
    <dbReference type="NCBI Taxonomy" id="518825"/>
    <lineage>
        <taxon>Bacteria</taxon>
        <taxon>Pseudomonadati</taxon>
        <taxon>Pseudomonadota</taxon>
        <taxon>Alphaproteobacteria</taxon>
        <taxon>Hyphomicrobiales</taxon>
        <taxon>Xanthobacteraceae</taxon>
        <taxon>Ancylobacter</taxon>
    </lineage>
</organism>